<evidence type="ECO:0000256" key="1">
    <source>
        <dbReference type="SAM" id="MobiDB-lite"/>
    </source>
</evidence>
<evidence type="ECO:0000313" key="3">
    <source>
        <dbReference type="Proteomes" id="UP000735302"/>
    </source>
</evidence>
<evidence type="ECO:0000313" key="2">
    <source>
        <dbReference type="EMBL" id="GFO34317.1"/>
    </source>
</evidence>
<dbReference type="AlphaFoldDB" id="A0AAV4CR18"/>
<reference evidence="2 3" key="1">
    <citation type="journal article" date="2021" name="Elife">
        <title>Chloroplast acquisition without the gene transfer in kleptoplastic sea slugs, Plakobranchus ocellatus.</title>
        <authorList>
            <person name="Maeda T."/>
            <person name="Takahashi S."/>
            <person name="Yoshida T."/>
            <person name="Shimamura S."/>
            <person name="Takaki Y."/>
            <person name="Nagai Y."/>
            <person name="Toyoda A."/>
            <person name="Suzuki Y."/>
            <person name="Arimoto A."/>
            <person name="Ishii H."/>
            <person name="Satoh N."/>
            <person name="Nishiyama T."/>
            <person name="Hasebe M."/>
            <person name="Maruyama T."/>
            <person name="Minagawa J."/>
            <person name="Obokata J."/>
            <person name="Shigenobu S."/>
        </authorList>
    </citation>
    <scope>NUCLEOTIDE SEQUENCE [LARGE SCALE GENOMIC DNA]</scope>
</reference>
<sequence>MESGGSSGRAVDNQLRGPRFDSQIGPSQIFIASLCLPSTKWPSFFFRYRPSGKRLELWQWTWWDGGKNLVFESFFEYFHKEESSATKFKTLENQKAPMNDEREKE</sequence>
<proteinExistence type="predicted"/>
<gene>
    <name evidence="2" type="ORF">PoB_006082200</name>
</gene>
<keyword evidence="3" id="KW-1185">Reference proteome</keyword>
<comment type="caution">
    <text evidence="2">The sequence shown here is derived from an EMBL/GenBank/DDBJ whole genome shotgun (WGS) entry which is preliminary data.</text>
</comment>
<dbReference type="Proteomes" id="UP000735302">
    <property type="component" value="Unassembled WGS sequence"/>
</dbReference>
<feature type="region of interest" description="Disordered" evidence="1">
    <location>
        <begin position="1"/>
        <end position="21"/>
    </location>
</feature>
<accession>A0AAV4CR18</accession>
<dbReference type="EMBL" id="BLXT01006881">
    <property type="protein sequence ID" value="GFO34317.1"/>
    <property type="molecule type" value="Genomic_DNA"/>
</dbReference>
<protein>
    <submittedName>
        <fullName evidence="2">Uncharacterized protein</fullName>
    </submittedName>
</protein>
<name>A0AAV4CR18_9GAST</name>
<organism evidence="2 3">
    <name type="scientific">Plakobranchus ocellatus</name>
    <dbReference type="NCBI Taxonomy" id="259542"/>
    <lineage>
        <taxon>Eukaryota</taxon>
        <taxon>Metazoa</taxon>
        <taxon>Spiralia</taxon>
        <taxon>Lophotrochozoa</taxon>
        <taxon>Mollusca</taxon>
        <taxon>Gastropoda</taxon>
        <taxon>Heterobranchia</taxon>
        <taxon>Euthyneura</taxon>
        <taxon>Panpulmonata</taxon>
        <taxon>Sacoglossa</taxon>
        <taxon>Placobranchoidea</taxon>
        <taxon>Plakobranchidae</taxon>
        <taxon>Plakobranchus</taxon>
    </lineage>
</organism>